<organism evidence="6 7">
    <name type="scientific">Sphaerochaeta associata</name>
    <dbReference type="NCBI Taxonomy" id="1129264"/>
    <lineage>
        <taxon>Bacteria</taxon>
        <taxon>Pseudomonadati</taxon>
        <taxon>Spirochaetota</taxon>
        <taxon>Spirochaetia</taxon>
        <taxon>Spirochaetales</taxon>
        <taxon>Sphaerochaetaceae</taxon>
        <taxon>Sphaerochaeta</taxon>
    </lineage>
</organism>
<keyword evidence="4" id="KW-0862">Zinc</keyword>
<name>A0ABY4DB04_9SPIR</name>
<evidence type="ECO:0000313" key="6">
    <source>
        <dbReference type="EMBL" id="UOM51311.1"/>
    </source>
</evidence>
<dbReference type="NCBIfam" id="NF009555">
    <property type="entry name" value="PRK13004.1"/>
    <property type="match status" value="1"/>
</dbReference>
<feature type="domain" description="Peptidase M20 dimerisation" evidence="5">
    <location>
        <begin position="170"/>
        <end position="273"/>
    </location>
</feature>
<evidence type="ECO:0000256" key="1">
    <source>
        <dbReference type="ARBA" id="ARBA00001947"/>
    </source>
</evidence>
<keyword evidence="3 6" id="KW-0378">Hydrolase</keyword>
<evidence type="ECO:0000256" key="4">
    <source>
        <dbReference type="ARBA" id="ARBA00022833"/>
    </source>
</evidence>
<evidence type="ECO:0000313" key="7">
    <source>
        <dbReference type="Proteomes" id="UP000829708"/>
    </source>
</evidence>
<proteinExistence type="predicted"/>
<dbReference type="SUPFAM" id="SSF55031">
    <property type="entry name" value="Bacterial exopeptidase dimerisation domain"/>
    <property type="match status" value="1"/>
</dbReference>
<dbReference type="InterPro" id="IPR001261">
    <property type="entry name" value="ArgE/DapE_CS"/>
</dbReference>
<dbReference type="InterPro" id="IPR011650">
    <property type="entry name" value="Peptidase_M20_dimer"/>
</dbReference>
<dbReference type="Pfam" id="PF01546">
    <property type="entry name" value="Peptidase_M20"/>
    <property type="match status" value="1"/>
</dbReference>
<dbReference type="Gene3D" id="3.40.630.10">
    <property type="entry name" value="Zn peptidases"/>
    <property type="match status" value="1"/>
</dbReference>
<keyword evidence="2" id="KW-0479">Metal-binding</keyword>
<gene>
    <name evidence="6" type="ORF">MUG09_00805</name>
</gene>
<dbReference type="Gene3D" id="3.30.70.360">
    <property type="match status" value="1"/>
</dbReference>
<evidence type="ECO:0000259" key="5">
    <source>
        <dbReference type="Pfam" id="PF07687"/>
    </source>
</evidence>
<dbReference type="RefSeq" id="WP_244772683.1">
    <property type="nucleotide sequence ID" value="NZ_CP094929.1"/>
</dbReference>
<dbReference type="Pfam" id="PF07687">
    <property type="entry name" value="M20_dimer"/>
    <property type="match status" value="1"/>
</dbReference>
<dbReference type="PANTHER" id="PTHR43808">
    <property type="entry name" value="ACETYLORNITHINE DEACETYLASE"/>
    <property type="match status" value="1"/>
</dbReference>
<protein>
    <submittedName>
        <fullName evidence="6">YgeY family selenium metabolism-linked hydrolase</fullName>
    </submittedName>
</protein>
<evidence type="ECO:0000256" key="2">
    <source>
        <dbReference type="ARBA" id="ARBA00022723"/>
    </source>
</evidence>
<accession>A0ABY4DB04</accession>
<dbReference type="PROSITE" id="PS00758">
    <property type="entry name" value="ARGE_DAPE_CPG2_1"/>
    <property type="match status" value="1"/>
</dbReference>
<dbReference type="InterPro" id="IPR002933">
    <property type="entry name" value="Peptidase_M20"/>
</dbReference>
<comment type="cofactor">
    <cofactor evidence="1">
        <name>Zn(2+)</name>
        <dbReference type="ChEBI" id="CHEBI:29105"/>
    </cofactor>
</comment>
<sequence length="383" mass="40998">MQTNEQLITLCQELIKRPSLSGSEGDVASYIQQTMQKLSFDEVSIDAHGSVIGSIHGKAEGPAILMDGHIDTVGVENPQLWTYGPFEGRLVDGRIYGRGSSDMKGALSAMIVSAATFKKRTGGNFHGSIHVSGTVFEECFEGVSSRLVTARIKPDIVIVGEASSLSIKRGQRGRAEIVLQTFGKSCHSSNPQEGVNAVGAMLTLLPEILALEPPHHSVLGDGILVLTDIISSPYPGLSVVPESCKVTFDRRLLPGETEASILVPIQQVLDKHPAIEASVSVAEDSLCCYTGIGMSAKRFFPAWLLDEDHPLVQTAKKALPSSTLSHYSFCTNASHFCAEAGIPTIGYGPSDEKLAHTVDEYISVEQLSLALGGYLSLLDHLLL</sequence>
<reference evidence="7" key="1">
    <citation type="journal article" date="2024" name="J Bioinform Genom">
        <title>Complete genome sequence of the type strain bacterium Sphaerochaeta associata GLS2t (VKM B-2742)t.</title>
        <authorList>
            <person name="Troshina O.Y."/>
            <person name="Tepeeva A.N."/>
            <person name="Arzamasceva V.O."/>
            <person name="Whitman W.B."/>
            <person name="Varghese N."/>
            <person name="Shapiro N."/>
            <person name="Woyke T."/>
            <person name="Kripides N.C."/>
            <person name="Vasilenko O.V."/>
        </authorList>
    </citation>
    <scope>NUCLEOTIDE SEQUENCE [LARGE SCALE GENOMIC DNA]</scope>
    <source>
        <strain evidence="7">GLS2T</strain>
    </source>
</reference>
<evidence type="ECO:0000256" key="3">
    <source>
        <dbReference type="ARBA" id="ARBA00022801"/>
    </source>
</evidence>
<dbReference type="InterPro" id="IPR036264">
    <property type="entry name" value="Bact_exopeptidase_dim_dom"/>
</dbReference>
<dbReference type="InterPro" id="IPR050072">
    <property type="entry name" value="Peptidase_M20A"/>
</dbReference>
<dbReference type="SUPFAM" id="SSF53187">
    <property type="entry name" value="Zn-dependent exopeptidases"/>
    <property type="match status" value="1"/>
</dbReference>
<keyword evidence="7" id="KW-1185">Reference proteome</keyword>
<dbReference type="EMBL" id="CP094929">
    <property type="protein sequence ID" value="UOM51311.1"/>
    <property type="molecule type" value="Genomic_DNA"/>
</dbReference>
<dbReference type="GO" id="GO:0016787">
    <property type="term" value="F:hydrolase activity"/>
    <property type="evidence" value="ECO:0007669"/>
    <property type="project" value="UniProtKB-KW"/>
</dbReference>
<dbReference type="Proteomes" id="UP000829708">
    <property type="component" value="Chromosome"/>
</dbReference>